<dbReference type="PANTHER" id="PTHR47447">
    <property type="entry name" value="OS03G0856100 PROTEIN"/>
    <property type="match status" value="1"/>
</dbReference>
<dbReference type="RefSeq" id="XP_004989336.1">
    <property type="nucleotide sequence ID" value="XM_004989279.1"/>
</dbReference>
<feature type="compositionally biased region" description="Low complexity" evidence="3">
    <location>
        <begin position="167"/>
        <end position="182"/>
    </location>
</feature>
<dbReference type="GeneID" id="16069880"/>
<organism evidence="5">
    <name type="scientific">Salpingoeca rosetta (strain ATCC 50818 / BSB-021)</name>
    <dbReference type="NCBI Taxonomy" id="946362"/>
    <lineage>
        <taxon>Eukaryota</taxon>
        <taxon>Choanoflagellata</taxon>
        <taxon>Craspedida</taxon>
        <taxon>Salpingoecidae</taxon>
        <taxon>Salpingoeca</taxon>
    </lineage>
</organism>
<evidence type="ECO:0000256" key="2">
    <source>
        <dbReference type="PROSITE-ProRule" id="PRU00708"/>
    </source>
</evidence>
<dbReference type="InterPro" id="IPR011990">
    <property type="entry name" value="TPR-like_helical_dom_sf"/>
</dbReference>
<feature type="repeat" description="PPR" evidence="2">
    <location>
        <begin position="245"/>
        <end position="279"/>
    </location>
</feature>
<dbReference type="AlphaFoldDB" id="F2UNP6"/>
<dbReference type="STRING" id="946362.F2UNP6"/>
<evidence type="ECO:0008006" key="6">
    <source>
        <dbReference type="Google" id="ProtNLM"/>
    </source>
</evidence>
<dbReference type="eggNOG" id="KOG4197">
    <property type="taxonomic scope" value="Eukaryota"/>
</dbReference>
<feature type="repeat" description="PPR" evidence="2">
    <location>
        <begin position="468"/>
        <end position="502"/>
    </location>
</feature>
<reference evidence="4" key="1">
    <citation type="submission" date="2009-08" db="EMBL/GenBank/DDBJ databases">
        <title>Annotation of Salpingoeca rosetta.</title>
        <authorList>
            <consortium name="The Broad Institute Genome Sequencing Platform"/>
            <person name="Russ C."/>
            <person name="Cuomo C."/>
            <person name="Burger G."/>
            <person name="Gray M.W."/>
            <person name="Holland P.W.H."/>
            <person name="King N."/>
            <person name="Lang F.B.F."/>
            <person name="Roger A.J."/>
            <person name="Ruiz-Trillo I."/>
            <person name="Young S.K."/>
            <person name="Zeng Q."/>
            <person name="Gargeya S."/>
            <person name="Alvarado L."/>
            <person name="Berlin A."/>
            <person name="Chapman S.B."/>
            <person name="Chen Z."/>
            <person name="Freedman E."/>
            <person name="Gellesch M."/>
            <person name="Goldberg J."/>
            <person name="Griggs A."/>
            <person name="Gujja S."/>
            <person name="Heilman E."/>
            <person name="Heiman D."/>
            <person name="Howarth C."/>
            <person name="Mehta T."/>
            <person name="Neiman D."/>
            <person name="Pearson M."/>
            <person name="Roberts A."/>
            <person name="Saif S."/>
            <person name="Shea T."/>
            <person name="Shenoy N."/>
            <person name="Sisk P."/>
            <person name="Stolte C."/>
            <person name="Sykes S."/>
            <person name="White J."/>
            <person name="Yandava C."/>
            <person name="Haas B."/>
            <person name="Nusbaum C."/>
            <person name="Birren B."/>
        </authorList>
    </citation>
    <scope>NUCLEOTIDE SEQUENCE [LARGE SCALE GENOMIC DNA]</scope>
    <source>
        <strain evidence="4">ATCC 50818</strain>
    </source>
</reference>
<feature type="compositionally biased region" description="Low complexity" evidence="3">
    <location>
        <begin position="33"/>
        <end position="51"/>
    </location>
</feature>
<keyword evidence="1" id="KW-0677">Repeat</keyword>
<name>F2UNP6_SALR5</name>
<keyword evidence="5" id="KW-1185">Reference proteome</keyword>
<evidence type="ECO:0000313" key="4">
    <source>
        <dbReference type="EMBL" id="EGD79251.1"/>
    </source>
</evidence>
<dbReference type="NCBIfam" id="TIGR00756">
    <property type="entry name" value="PPR"/>
    <property type="match status" value="1"/>
</dbReference>
<evidence type="ECO:0000256" key="1">
    <source>
        <dbReference type="ARBA" id="ARBA00022737"/>
    </source>
</evidence>
<proteinExistence type="predicted"/>
<dbReference type="Pfam" id="PF13812">
    <property type="entry name" value="PPR_3"/>
    <property type="match status" value="2"/>
</dbReference>
<dbReference type="KEGG" id="sre:PTSG_09973"/>
<dbReference type="Proteomes" id="UP000007799">
    <property type="component" value="Unassembled WGS sequence"/>
</dbReference>
<feature type="compositionally biased region" description="Polar residues" evidence="3">
    <location>
        <begin position="147"/>
        <end position="157"/>
    </location>
</feature>
<accession>F2UNP6</accession>
<dbReference type="OrthoDB" id="185373at2759"/>
<feature type="repeat" description="PPR" evidence="2">
    <location>
        <begin position="538"/>
        <end position="573"/>
    </location>
</feature>
<dbReference type="InParanoid" id="F2UNP6"/>
<dbReference type="InterPro" id="IPR002885">
    <property type="entry name" value="PPR_rpt"/>
</dbReference>
<sequence>MALVVAGGACRLAAASSARAIAASTPARRLVSLSSSSSSSVSATTASPRSVVQPCRRQLSTTMRRRQQQQQQQQRHSAHFCNHRRRLALCEVRAGPASLISQSLTLSHKPTLIAPLARRTVTTTTRVLESESTSPSATKPDADAASDLSTHTTTTAGESAGTDAKQQQEQEQEQQQQDQQQQGTDAMAARTLHGTRFKETVGGGQGKKRGKPRRPNVLKDELKGLSPVAAVRHVIEAAERGRKVQRAHWHMALEACSRVGFYKPAESVFEAMEQHGVKPNPFTYRLLIHVYGVAKHLDKVLHFYNKLQQLQHDSDHPTFRLRIKDFNTVLEAISHCGALREFEHVYAQMRQAGAQPDDKTLVVAMACYSKAGVQRELDYAFEQYVQQQDEKCLPLSPYVFNAYMSHYSRACNPTKCREVLDLWRSRGSEENWYLVNSYMSSYALSGDCEGCERVFRQEVLDRSGGTVTPSVLNTLMNAYVRAGRVEDARNVLALFEQHRLRPEVTTFMILLQALAQQGNVAAVRALMTHMERLRLNAGARAYAMLLRAMCVRGDPPQALEATFDKMLHSKIKPLPLSFESLYLAYANVGDAAGCESTLRRIRLLGLPLTTAIKQHQGMAS</sequence>
<dbReference type="EMBL" id="GL832984">
    <property type="protein sequence ID" value="EGD79251.1"/>
    <property type="molecule type" value="Genomic_DNA"/>
</dbReference>
<dbReference type="PANTHER" id="PTHR47447:SF21">
    <property type="entry name" value="PENTACOTRIPEPTIDE-REPEAT REGION OF PRORP DOMAIN-CONTAINING PROTEIN"/>
    <property type="match status" value="1"/>
</dbReference>
<feature type="region of interest" description="Disordered" evidence="3">
    <location>
        <begin position="123"/>
        <end position="219"/>
    </location>
</feature>
<dbReference type="OMA" id="VCTHRNS"/>
<gene>
    <name evidence="4" type="ORF">PTSG_09973</name>
</gene>
<protein>
    <recommendedName>
        <fullName evidence="6">Pentacotripeptide-repeat region of PRORP domain-containing protein</fullName>
    </recommendedName>
</protein>
<evidence type="ECO:0000313" key="5">
    <source>
        <dbReference type="Proteomes" id="UP000007799"/>
    </source>
</evidence>
<feature type="compositionally biased region" description="Basic residues" evidence="3">
    <location>
        <begin position="206"/>
        <end position="216"/>
    </location>
</feature>
<dbReference type="Gene3D" id="1.25.40.10">
    <property type="entry name" value="Tetratricopeptide repeat domain"/>
    <property type="match status" value="3"/>
</dbReference>
<dbReference type="PROSITE" id="PS51375">
    <property type="entry name" value="PPR"/>
    <property type="match status" value="3"/>
</dbReference>
<feature type="region of interest" description="Disordered" evidence="3">
    <location>
        <begin position="33"/>
        <end position="79"/>
    </location>
</feature>
<evidence type="ECO:0000256" key="3">
    <source>
        <dbReference type="SAM" id="MobiDB-lite"/>
    </source>
</evidence>